<evidence type="ECO:0000313" key="8">
    <source>
        <dbReference type="Proteomes" id="UP000192940"/>
    </source>
</evidence>
<comment type="similarity">
    <text evidence="5">Belongs to the UPF0173 family.</text>
</comment>
<reference evidence="8" key="1">
    <citation type="submission" date="2017-04" db="EMBL/GenBank/DDBJ databases">
        <authorList>
            <person name="Varghese N."/>
            <person name="Submissions S."/>
        </authorList>
    </citation>
    <scope>NUCLEOTIDE SEQUENCE [LARGE SCALE GENOMIC DNA]</scope>
    <source>
        <strain evidence="8">N3/975</strain>
    </source>
</reference>
<evidence type="ECO:0000256" key="2">
    <source>
        <dbReference type="ARBA" id="ARBA00034221"/>
    </source>
</evidence>
<protein>
    <recommendedName>
        <fullName evidence="5">UPF0173 metal-dependent hydrolase SAMN05661091_0892</fullName>
    </recommendedName>
</protein>
<sequence length="227" mass="24562">MKITYYGHSCMLVEENGIRVIIDPFLSGNANSGISPDDIQVDAVVLTHGHADHFGDSIGIAKRNDCPVIAVFELAGYCANQGVKSQGMNIGGSFAFNGFKVKFTQAFHSSSISVGDTWIYAGQPAGVLLTIGDKTFYHAGDTSLFGDMRLIGEMNNIECAALPIGDAFTMGPDDALLAAQWIRTKKVIPVHYNTFPQIEQDPVLFCDRLRQTGLEGYPLKPGESINI</sequence>
<dbReference type="SMART" id="SM00849">
    <property type="entry name" value="Lactamase_B"/>
    <property type="match status" value="1"/>
</dbReference>
<dbReference type="RefSeq" id="WP_208917937.1">
    <property type="nucleotide sequence ID" value="NZ_LT840184.1"/>
</dbReference>
<evidence type="ECO:0000256" key="3">
    <source>
        <dbReference type="ARBA" id="ARBA00034301"/>
    </source>
</evidence>
<comment type="catalytic activity">
    <reaction evidence="2">
        <text>3',5'-cyclic CMP + H2O = CMP + H(+)</text>
        <dbReference type="Rhea" id="RHEA:72675"/>
        <dbReference type="ChEBI" id="CHEBI:15377"/>
        <dbReference type="ChEBI" id="CHEBI:15378"/>
        <dbReference type="ChEBI" id="CHEBI:58003"/>
        <dbReference type="ChEBI" id="CHEBI:60377"/>
    </reaction>
    <physiologicalReaction direction="left-to-right" evidence="2">
        <dbReference type="Rhea" id="RHEA:72676"/>
    </physiologicalReaction>
</comment>
<dbReference type="AlphaFoldDB" id="A0A1X7GQD4"/>
<dbReference type="Pfam" id="PF12706">
    <property type="entry name" value="Lactamase_B_2"/>
    <property type="match status" value="1"/>
</dbReference>
<dbReference type="PANTHER" id="PTHR43546:SF3">
    <property type="entry name" value="UPF0173 METAL-DEPENDENT HYDROLASE MJ1163"/>
    <property type="match status" value="1"/>
</dbReference>
<dbReference type="EMBL" id="LT840184">
    <property type="protein sequence ID" value="SMF72667.1"/>
    <property type="molecule type" value="Genomic_DNA"/>
</dbReference>
<accession>A0A1X7GQD4</accession>
<evidence type="ECO:0000313" key="7">
    <source>
        <dbReference type="EMBL" id="SMF72667.1"/>
    </source>
</evidence>
<comment type="function">
    <text evidence="3">Counteracts the endogenous Pycsar antiviral defense system. Phosphodiesterase that enables metal-dependent hydrolysis of host cyclic nucleotide Pycsar defense signals such as cCMP and cUMP.</text>
</comment>
<keyword evidence="8" id="KW-1185">Reference proteome</keyword>
<name>A0A1X7GQD4_9BACL</name>
<evidence type="ECO:0000256" key="1">
    <source>
        <dbReference type="ARBA" id="ARBA00022801"/>
    </source>
</evidence>
<dbReference type="NCBIfam" id="NF001911">
    <property type="entry name" value="PRK00685.1"/>
    <property type="match status" value="1"/>
</dbReference>
<evidence type="ECO:0000256" key="4">
    <source>
        <dbReference type="ARBA" id="ARBA00048505"/>
    </source>
</evidence>
<dbReference type="STRING" id="1313296.SAMN05661091_0892"/>
<dbReference type="SUPFAM" id="SSF56281">
    <property type="entry name" value="Metallo-hydrolase/oxidoreductase"/>
    <property type="match status" value="1"/>
</dbReference>
<dbReference type="PANTHER" id="PTHR43546">
    <property type="entry name" value="UPF0173 METAL-DEPENDENT HYDROLASE MJ1163-RELATED"/>
    <property type="match status" value="1"/>
</dbReference>
<dbReference type="InterPro" id="IPR050114">
    <property type="entry name" value="UPF0173_UPF0282_UlaG_hydrolase"/>
</dbReference>
<organism evidence="7 8">
    <name type="scientific">Paenibacillus uliginis N3/975</name>
    <dbReference type="NCBI Taxonomy" id="1313296"/>
    <lineage>
        <taxon>Bacteria</taxon>
        <taxon>Bacillati</taxon>
        <taxon>Bacillota</taxon>
        <taxon>Bacilli</taxon>
        <taxon>Bacillales</taxon>
        <taxon>Paenibacillaceae</taxon>
        <taxon>Paenibacillus</taxon>
    </lineage>
</organism>
<dbReference type="Proteomes" id="UP000192940">
    <property type="component" value="Chromosome I"/>
</dbReference>
<dbReference type="InterPro" id="IPR036866">
    <property type="entry name" value="RibonucZ/Hydroxyglut_hydro"/>
</dbReference>
<evidence type="ECO:0000256" key="5">
    <source>
        <dbReference type="HAMAP-Rule" id="MF_00457"/>
    </source>
</evidence>
<proteinExistence type="inferred from homology"/>
<feature type="domain" description="Metallo-beta-lactamase" evidence="6">
    <location>
        <begin position="7"/>
        <end position="191"/>
    </location>
</feature>
<dbReference type="InterPro" id="IPR001279">
    <property type="entry name" value="Metallo-B-lactamas"/>
</dbReference>
<dbReference type="GO" id="GO:0016787">
    <property type="term" value="F:hydrolase activity"/>
    <property type="evidence" value="ECO:0007669"/>
    <property type="project" value="UniProtKB-UniRule"/>
</dbReference>
<evidence type="ECO:0000259" key="6">
    <source>
        <dbReference type="SMART" id="SM00849"/>
    </source>
</evidence>
<dbReference type="Gene3D" id="3.60.15.10">
    <property type="entry name" value="Ribonuclease Z/Hydroxyacylglutathione hydrolase-like"/>
    <property type="match status" value="1"/>
</dbReference>
<comment type="catalytic activity">
    <reaction evidence="4">
        <text>3',5'-cyclic UMP + H2O = UMP + H(+)</text>
        <dbReference type="Rhea" id="RHEA:70575"/>
        <dbReference type="ChEBI" id="CHEBI:15377"/>
        <dbReference type="ChEBI" id="CHEBI:15378"/>
        <dbReference type="ChEBI" id="CHEBI:57865"/>
        <dbReference type="ChEBI" id="CHEBI:184387"/>
    </reaction>
    <physiologicalReaction direction="left-to-right" evidence="4">
        <dbReference type="Rhea" id="RHEA:70576"/>
    </physiologicalReaction>
</comment>
<dbReference type="InterPro" id="IPR022877">
    <property type="entry name" value="UPF0173"/>
</dbReference>
<gene>
    <name evidence="7" type="ORF">SAMN05661091_0892</name>
</gene>
<keyword evidence="1 5" id="KW-0378">Hydrolase</keyword>
<dbReference type="HAMAP" id="MF_00457">
    <property type="entry name" value="UPF0173"/>
    <property type="match status" value="1"/>
</dbReference>